<dbReference type="InterPro" id="IPR001254">
    <property type="entry name" value="Trypsin_dom"/>
</dbReference>
<dbReference type="Proteomes" id="UP001642483">
    <property type="component" value="Unassembled WGS sequence"/>
</dbReference>
<evidence type="ECO:0000256" key="1">
    <source>
        <dbReference type="ARBA" id="ARBA00023157"/>
    </source>
</evidence>
<dbReference type="EMBL" id="CAWYQH010000046">
    <property type="protein sequence ID" value="CAK8677731.1"/>
    <property type="molecule type" value="Genomic_DNA"/>
</dbReference>
<feature type="signal peptide" evidence="2">
    <location>
        <begin position="1"/>
        <end position="18"/>
    </location>
</feature>
<dbReference type="InterPro" id="IPR000884">
    <property type="entry name" value="TSP1_rpt"/>
</dbReference>
<dbReference type="CDD" id="cd00190">
    <property type="entry name" value="Tryp_SPc"/>
    <property type="match status" value="1"/>
</dbReference>
<dbReference type="InterPro" id="IPR036383">
    <property type="entry name" value="TSP1_rpt_sf"/>
</dbReference>
<evidence type="ECO:0000313" key="4">
    <source>
        <dbReference type="EMBL" id="CAK8677731.1"/>
    </source>
</evidence>
<dbReference type="Pfam" id="PF00090">
    <property type="entry name" value="TSP_1"/>
    <property type="match status" value="5"/>
</dbReference>
<reference evidence="4 5" key="1">
    <citation type="submission" date="2024-02" db="EMBL/GenBank/DDBJ databases">
        <authorList>
            <person name="Daric V."/>
            <person name="Darras S."/>
        </authorList>
    </citation>
    <scope>NUCLEOTIDE SEQUENCE [LARGE SCALE GENOMIC DNA]</scope>
</reference>
<dbReference type="SMART" id="SM00209">
    <property type="entry name" value="TSP1"/>
    <property type="match status" value="7"/>
</dbReference>
<keyword evidence="5" id="KW-1185">Reference proteome</keyword>
<feature type="chain" id="PRO_5046930415" description="Peptidase S1 domain-containing protein" evidence="2">
    <location>
        <begin position="19"/>
        <end position="644"/>
    </location>
</feature>
<dbReference type="Pfam" id="PF00089">
    <property type="entry name" value="Trypsin"/>
    <property type="match status" value="1"/>
</dbReference>
<gene>
    <name evidence="4" type="ORF">CVLEPA_LOCUS7730</name>
</gene>
<protein>
    <recommendedName>
        <fullName evidence="3">Peptidase S1 domain-containing protein</fullName>
    </recommendedName>
</protein>
<dbReference type="Gene3D" id="2.40.10.10">
    <property type="entry name" value="Trypsin-like serine proteases"/>
    <property type="match status" value="1"/>
</dbReference>
<dbReference type="InterPro" id="IPR001314">
    <property type="entry name" value="Peptidase_S1A"/>
</dbReference>
<evidence type="ECO:0000259" key="3">
    <source>
        <dbReference type="PROSITE" id="PS50240"/>
    </source>
</evidence>
<feature type="domain" description="Peptidase S1" evidence="3">
    <location>
        <begin position="395"/>
        <end position="632"/>
    </location>
</feature>
<keyword evidence="1" id="KW-1015">Disulfide bond</keyword>
<dbReference type="InterPro" id="IPR033116">
    <property type="entry name" value="TRYPSIN_SER"/>
</dbReference>
<dbReference type="InterPro" id="IPR043504">
    <property type="entry name" value="Peptidase_S1_PA_chymotrypsin"/>
</dbReference>
<dbReference type="PROSITE" id="PS50240">
    <property type="entry name" value="TRYPSIN_DOM"/>
    <property type="match status" value="1"/>
</dbReference>
<dbReference type="InterPro" id="IPR009003">
    <property type="entry name" value="Peptidase_S1_PA"/>
</dbReference>
<dbReference type="Gene3D" id="2.20.100.10">
    <property type="entry name" value="Thrombospondin type-1 (TSP1) repeat"/>
    <property type="match status" value="6"/>
</dbReference>
<sequence>MQVFILIITVLAVLGANAQDWGRWKPDGQCSVTCGGGMKKEKRVCKKNIFLCRGSRTRKVPCNTQSCIALADVGWTTWETKGTCSASCGGGTVTQTRECQNANGCRGKRRKKVKCNTATCSEASWSEWAKFQSCSASCGGGKLKETRSCQNGSSCSGKSKRLVKCNAQPCQSGWGEWQTVGICSATCEGGRVGQTRECLIGYDCVGVRLRTIPCNTQQCPSWGSWADDGDCSATCGGGTKTWTRTCSSRYACEGGSTKLAPCQTQACPTWGPWIKDGQCSATCGGGAMKQTRTCISGPGCEGQHSRTMPCQTRNCPKPMYGEWSSCSRTCGWGTRTKKRVGRMPQYEDCKYKDCQQETCTSPLFKRYKDRSHQCCNASSLTTGSCGVNAMLDGRVVNGENAKRKAWPWMVYVNPSNFTLCGGTLIRRDLVLTVAHCVNQVDVKGIRMRLGALTLGDTSEHVQHVRADKVFIHPRYNFPAYDIAIVKLATAANLNSDYVRNICLPRGETVPDDVMCFAIGWGLTSVPGYLANTLQEVALRTIPFEVCQVGYPRTNATGKLKEENMICAGKIAGGVDTCNGDSGGPLMCQRCSSCAWMVAGITSFGHKQCSKADGPGIYTRVSFFQDWINEVAREDIASGDYPTCQ</sequence>
<dbReference type="SUPFAM" id="SSF82895">
    <property type="entry name" value="TSP-1 type 1 repeat"/>
    <property type="match status" value="6"/>
</dbReference>
<keyword evidence="2" id="KW-0732">Signal</keyword>
<name>A0ABP0FEC3_CLALP</name>
<accession>A0ABP0FEC3</accession>
<comment type="caution">
    <text evidence="4">The sequence shown here is derived from an EMBL/GenBank/DDBJ whole genome shotgun (WGS) entry which is preliminary data.</text>
</comment>
<proteinExistence type="predicted"/>
<dbReference type="PANTHER" id="PTHR24250:SF50">
    <property type="entry name" value="PEPTIDASE S1 DOMAIN-CONTAINING PROTEIN"/>
    <property type="match status" value="1"/>
</dbReference>
<dbReference type="SUPFAM" id="SSF50494">
    <property type="entry name" value="Trypsin-like serine proteases"/>
    <property type="match status" value="1"/>
</dbReference>
<dbReference type="PANTHER" id="PTHR24250">
    <property type="entry name" value="CHYMOTRYPSIN-RELATED"/>
    <property type="match status" value="1"/>
</dbReference>
<organism evidence="4 5">
    <name type="scientific">Clavelina lepadiformis</name>
    <name type="common">Light-bulb sea squirt</name>
    <name type="synonym">Ascidia lepadiformis</name>
    <dbReference type="NCBI Taxonomy" id="159417"/>
    <lineage>
        <taxon>Eukaryota</taxon>
        <taxon>Metazoa</taxon>
        <taxon>Chordata</taxon>
        <taxon>Tunicata</taxon>
        <taxon>Ascidiacea</taxon>
        <taxon>Aplousobranchia</taxon>
        <taxon>Clavelinidae</taxon>
        <taxon>Clavelina</taxon>
    </lineage>
</organism>
<dbReference type="SMART" id="SM00020">
    <property type="entry name" value="Tryp_SPc"/>
    <property type="match status" value="1"/>
</dbReference>
<dbReference type="PROSITE" id="PS00135">
    <property type="entry name" value="TRYPSIN_SER"/>
    <property type="match status" value="1"/>
</dbReference>
<dbReference type="PRINTS" id="PR00722">
    <property type="entry name" value="CHYMOTRYPSIN"/>
</dbReference>
<dbReference type="PROSITE" id="PS50092">
    <property type="entry name" value="TSP1"/>
    <property type="match status" value="7"/>
</dbReference>
<evidence type="ECO:0000313" key="5">
    <source>
        <dbReference type="Proteomes" id="UP001642483"/>
    </source>
</evidence>
<evidence type="ECO:0000256" key="2">
    <source>
        <dbReference type="SAM" id="SignalP"/>
    </source>
</evidence>